<evidence type="ECO:0000256" key="4">
    <source>
        <dbReference type="ARBA" id="ARBA00023172"/>
    </source>
</evidence>
<organism evidence="7 8">
    <name type="scientific">Saccharicrinis fermentans DSM 9555 = JCM 21142</name>
    <dbReference type="NCBI Taxonomy" id="869213"/>
    <lineage>
        <taxon>Bacteria</taxon>
        <taxon>Pseudomonadati</taxon>
        <taxon>Bacteroidota</taxon>
        <taxon>Bacteroidia</taxon>
        <taxon>Marinilabiliales</taxon>
        <taxon>Marinilabiliaceae</taxon>
        <taxon>Saccharicrinis</taxon>
    </lineage>
</organism>
<protein>
    <submittedName>
        <fullName evidence="7">DNA recombination protein RmuC</fullName>
    </submittedName>
</protein>
<proteinExistence type="inferred from homology"/>
<gene>
    <name evidence="7" type="ORF">JCM21142_344</name>
</gene>
<dbReference type="PANTHER" id="PTHR30563">
    <property type="entry name" value="DNA RECOMBINATION PROTEIN RMUC"/>
    <property type="match status" value="1"/>
</dbReference>
<keyword evidence="6" id="KW-1133">Transmembrane helix</keyword>
<evidence type="ECO:0000256" key="2">
    <source>
        <dbReference type="ARBA" id="ARBA00009840"/>
    </source>
</evidence>
<accession>W7XUN1</accession>
<dbReference type="OrthoDB" id="370725at2"/>
<evidence type="ECO:0000256" key="1">
    <source>
        <dbReference type="ARBA" id="ARBA00003416"/>
    </source>
</evidence>
<evidence type="ECO:0000256" key="6">
    <source>
        <dbReference type="SAM" id="Phobius"/>
    </source>
</evidence>
<evidence type="ECO:0000313" key="7">
    <source>
        <dbReference type="EMBL" id="GAF01730.1"/>
    </source>
</evidence>
<dbReference type="EMBL" id="BAMD01000002">
    <property type="protein sequence ID" value="GAF01730.1"/>
    <property type="molecule type" value="Genomic_DNA"/>
</dbReference>
<dbReference type="PANTHER" id="PTHR30563:SF0">
    <property type="entry name" value="DNA RECOMBINATION PROTEIN RMUC"/>
    <property type="match status" value="1"/>
</dbReference>
<dbReference type="InterPro" id="IPR003798">
    <property type="entry name" value="DNA_recombination_RmuC"/>
</dbReference>
<feature type="transmembrane region" description="Helical" evidence="6">
    <location>
        <begin position="6"/>
        <end position="25"/>
    </location>
</feature>
<feature type="coiled-coil region" evidence="5">
    <location>
        <begin position="29"/>
        <end position="70"/>
    </location>
</feature>
<evidence type="ECO:0000313" key="8">
    <source>
        <dbReference type="Proteomes" id="UP000019402"/>
    </source>
</evidence>
<keyword evidence="6" id="KW-0812">Transmembrane</keyword>
<evidence type="ECO:0000256" key="3">
    <source>
        <dbReference type="ARBA" id="ARBA00023054"/>
    </source>
</evidence>
<sequence length="430" mass="49112">MDITQITIGFIAGATLASIIVILFFNAKKNQLSSQHIRLELEGEQLRQNNTQLSQELNKVKNELIQARLHVTAVDTENTHLIKSNREKIHEVKELQDKLTLEFENIANRVLRHRSQEISEQNQQKLSDILTPLKEKIQQFEKKVEDTYDKEVRDKLSLQAEVKRLFELNHKISQEAGNLTRALKGDVKQMGNWGEMILERVLEQSGLSRGREYRREVDDKNAEGRSIRPDVIIDLPENKHLIIDSKLSLIAYDQYVNAESKEQQILAIKKHKASLREHIKGLHEKNYASAANINSPDFVLMFIPVEASFAVAIEADNDLFTYAWDRKIVPVTPSTLLATLKTISSIWKQENQTKNAHEIAKQSGALYDKLVNFLVDLDKIGQNINQLQSNYAASMQKLQNGRGNLISKAQKIKELGAKTNKIIPDKFIPE</sequence>
<dbReference type="AlphaFoldDB" id="W7XUN1"/>
<dbReference type="eggNOG" id="COG1322">
    <property type="taxonomic scope" value="Bacteria"/>
</dbReference>
<name>W7XUN1_9BACT</name>
<comment type="function">
    <text evidence="1">Involved in DNA recombination.</text>
</comment>
<keyword evidence="3 5" id="KW-0175">Coiled coil</keyword>
<keyword evidence="8" id="KW-1185">Reference proteome</keyword>
<reference evidence="7 8" key="1">
    <citation type="journal article" date="2014" name="Genome Announc.">
        <title>Draft Genome Sequence of Cytophaga fermentans JCM 21142T, a Facultative Anaerobe Isolated from Marine Mud.</title>
        <authorList>
            <person name="Starns D."/>
            <person name="Oshima K."/>
            <person name="Suda W."/>
            <person name="Iino T."/>
            <person name="Yuki M."/>
            <person name="Inoue J."/>
            <person name="Kitamura K."/>
            <person name="Iida T."/>
            <person name="Darby A."/>
            <person name="Hattori M."/>
            <person name="Ohkuma M."/>
        </authorList>
    </citation>
    <scope>NUCLEOTIDE SEQUENCE [LARGE SCALE GENOMIC DNA]</scope>
    <source>
        <strain evidence="7 8">JCM 21142</strain>
    </source>
</reference>
<dbReference type="Proteomes" id="UP000019402">
    <property type="component" value="Unassembled WGS sequence"/>
</dbReference>
<dbReference type="Pfam" id="PF02646">
    <property type="entry name" value="RmuC"/>
    <property type="match status" value="1"/>
</dbReference>
<keyword evidence="6" id="KW-0472">Membrane</keyword>
<dbReference type="GO" id="GO:0006310">
    <property type="term" value="P:DNA recombination"/>
    <property type="evidence" value="ECO:0007669"/>
    <property type="project" value="UniProtKB-KW"/>
</dbReference>
<comment type="similarity">
    <text evidence="2">Belongs to the RmuC family.</text>
</comment>
<keyword evidence="4" id="KW-0233">DNA recombination</keyword>
<evidence type="ECO:0000256" key="5">
    <source>
        <dbReference type="SAM" id="Coils"/>
    </source>
</evidence>
<dbReference type="RefSeq" id="WP_044211938.1">
    <property type="nucleotide sequence ID" value="NZ_BAMD01000002.1"/>
</dbReference>
<comment type="caution">
    <text evidence="7">The sequence shown here is derived from an EMBL/GenBank/DDBJ whole genome shotgun (WGS) entry which is preliminary data.</text>
</comment>